<keyword evidence="8" id="KW-1185">Reference proteome</keyword>
<dbReference type="InterPro" id="IPR010960">
    <property type="entry name" value="Flavocytochrome_c"/>
</dbReference>
<name>A0A227KRN1_9BURK</name>
<evidence type="ECO:0000313" key="8">
    <source>
        <dbReference type="Proteomes" id="UP000214610"/>
    </source>
</evidence>
<dbReference type="SUPFAM" id="SSF56425">
    <property type="entry name" value="Succinate dehydrogenase/fumarate reductase flavoprotein, catalytic domain"/>
    <property type="match status" value="1"/>
</dbReference>
<dbReference type="SUPFAM" id="SSF51905">
    <property type="entry name" value="FAD/NAD(P)-binding domain"/>
    <property type="match status" value="1"/>
</dbReference>
<dbReference type="Gene3D" id="3.50.50.60">
    <property type="entry name" value="FAD/NAD(P)-binding domain"/>
    <property type="match status" value="1"/>
</dbReference>
<keyword evidence="5" id="KW-0732">Signal</keyword>
<evidence type="ECO:0000313" key="7">
    <source>
        <dbReference type="EMBL" id="OXE50198.1"/>
    </source>
</evidence>
<evidence type="ECO:0000256" key="5">
    <source>
        <dbReference type="RuleBase" id="RU366062"/>
    </source>
</evidence>
<dbReference type="GO" id="GO:0016491">
    <property type="term" value="F:oxidoreductase activity"/>
    <property type="evidence" value="ECO:0007669"/>
    <property type="project" value="UniProtKB-KW"/>
</dbReference>
<dbReference type="InterPro" id="IPR036188">
    <property type="entry name" value="FAD/NAD-bd_sf"/>
</dbReference>
<dbReference type="GeneID" id="78362393"/>
<comment type="cofactor">
    <cofactor evidence="1">
        <name>FAD</name>
        <dbReference type="ChEBI" id="CHEBI:57692"/>
    </cofactor>
</comment>
<evidence type="ECO:0000259" key="6">
    <source>
        <dbReference type="Pfam" id="PF00890"/>
    </source>
</evidence>
<protein>
    <recommendedName>
        <fullName evidence="6">FAD-dependent oxidoreductase 2 FAD-binding domain-containing protein</fullName>
    </recommendedName>
</protein>
<proteinExistence type="inferred from homology"/>
<evidence type="ECO:0000256" key="2">
    <source>
        <dbReference type="ARBA" id="ARBA00022630"/>
    </source>
</evidence>
<dbReference type="InterPro" id="IPR050315">
    <property type="entry name" value="FAD-oxidoreductase_2"/>
</dbReference>
<organism evidence="7 8">
    <name type="scientific">Turicimonas muris</name>
    <dbReference type="NCBI Taxonomy" id="1796652"/>
    <lineage>
        <taxon>Bacteria</taxon>
        <taxon>Pseudomonadati</taxon>
        <taxon>Pseudomonadota</taxon>
        <taxon>Betaproteobacteria</taxon>
        <taxon>Burkholderiales</taxon>
        <taxon>Sutterellaceae</taxon>
        <taxon>Turicimonas</taxon>
    </lineage>
</organism>
<reference evidence="8" key="1">
    <citation type="submission" date="2017-05" db="EMBL/GenBank/DDBJ databases">
        <title>Improved OligoMM genomes.</title>
        <authorList>
            <person name="Garzetti D."/>
        </authorList>
    </citation>
    <scope>NUCLEOTIDE SEQUENCE [LARGE SCALE GENOMIC DNA]</scope>
    <source>
        <strain evidence="8">YL45</strain>
    </source>
</reference>
<keyword evidence="4 5" id="KW-0560">Oxidoreductase</keyword>
<dbReference type="GO" id="GO:0010181">
    <property type="term" value="F:FMN binding"/>
    <property type="evidence" value="ECO:0007669"/>
    <property type="project" value="InterPro"/>
</dbReference>
<evidence type="ECO:0000256" key="1">
    <source>
        <dbReference type="ARBA" id="ARBA00001974"/>
    </source>
</evidence>
<gene>
    <name evidence="7" type="ORF">ADH67_04130</name>
</gene>
<comment type="caution">
    <text evidence="7">The sequence shown here is derived from an EMBL/GenBank/DDBJ whole genome shotgun (WGS) entry which is preliminary data.</text>
</comment>
<dbReference type="AlphaFoldDB" id="A0A227KRN1"/>
<dbReference type="Proteomes" id="UP000214610">
    <property type="component" value="Unassembled WGS sequence"/>
</dbReference>
<dbReference type="NCBIfam" id="TIGR01813">
    <property type="entry name" value="flavo_cyto_c"/>
    <property type="match status" value="1"/>
</dbReference>
<dbReference type="InterPro" id="IPR003953">
    <property type="entry name" value="FAD-dep_OxRdtase_2_FAD-bd"/>
</dbReference>
<feature type="chain" id="PRO_5022254246" description="FAD-dependent oxidoreductase 2 FAD-binding domain-containing protein" evidence="5">
    <location>
        <begin position="21"/>
        <end position="471"/>
    </location>
</feature>
<keyword evidence="3 5" id="KW-0274">FAD</keyword>
<dbReference type="RefSeq" id="WP_066594624.1">
    <property type="nucleotide sequence ID" value="NZ_CAJTBZ010000016.1"/>
</dbReference>
<dbReference type="PRINTS" id="PR00368">
    <property type="entry name" value="FADPNR"/>
</dbReference>
<dbReference type="InterPro" id="IPR027477">
    <property type="entry name" value="Succ_DH/fumarate_Rdtase_cat_sf"/>
</dbReference>
<feature type="domain" description="FAD-dependent oxidoreductase 2 FAD-binding" evidence="6">
    <location>
        <begin position="25"/>
        <end position="453"/>
    </location>
</feature>
<evidence type="ECO:0000256" key="4">
    <source>
        <dbReference type="ARBA" id="ARBA00023002"/>
    </source>
</evidence>
<evidence type="ECO:0000256" key="3">
    <source>
        <dbReference type="ARBA" id="ARBA00022827"/>
    </source>
</evidence>
<sequence length="471" mass="51044">MRTKSLLTAVCIFCSTYSFAEELFDVVVVGGGAAGLAAAVSAAENGSKVILLEKGLRVGGNAYFSGGYYNAVDPELQKKAGIQDSEELFVKQMLESGAGKNDPEIVKTMVKEALPTLKWLKSKGLKFQEGITESFGGEWRRSFKPISPDGQGYIQVLLNDALKRNVEIRTSAAVQEITRDNKGKVRQVRYLDKKKERQTVEARKGIILAAGGFGANLELVGKISPDLGTLGTDNFVKNTGEVMLSAQKIGAKLVNLEEIECLPGAREEGTTRSRLHGDTSRFILINAKGKRFIREDASRSQIRDAVLRLPKKMAFILVDSEGLRSYSKLVQRDTIRSIEAGDVIMGDTLDEIAEKMNIPAESLKRTVTAYNESVVNQIDPLGKDPKKLIHSLKAPPFYIGFAPMAIHNTLGGLAIDTRARVLDEKGSPIPGLYAAGEITGLTHGANRLGGNGLTEALTFGRLAGRNCSQND</sequence>
<comment type="similarity">
    <text evidence="5">Belongs to the FAD-dependent oxidoreductase 2 family. FRD/SDH subfamily.</text>
</comment>
<dbReference type="Pfam" id="PF00890">
    <property type="entry name" value="FAD_binding_2"/>
    <property type="match status" value="1"/>
</dbReference>
<dbReference type="PANTHER" id="PTHR43400">
    <property type="entry name" value="FUMARATE REDUCTASE"/>
    <property type="match status" value="1"/>
</dbReference>
<dbReference type="PANTHER" id="PTHR43400:SF7">
    <property type="entry name" value="FAD-DEPENDENT OXIDOREDUCTASE 2 FAD BINDING DOMAIN-CONTAINING PROTEIN"/>
    <property type="match status" value="1"/>
</dbReference>
<feature type="signal peptide" evidence="5">
    <location>
        <begin position="1"/>
        <end position="20"/>
    </location>
</feature>
<dbReference type="EMBL" id="NHMP01000002">
    <property type="protein sequence ID" value="OXE50198.1"/>
    <property type="molecule type" value="Genomic_DNA"/>
</dbReference>
<keyword evidence="2 5" id="KW-0285">Flavoprotein</keyword>
<accession>A0A227KRN1</accession>
<dbReference type="Gene3D" id="3.90.700.10">
    <property type="entry name" value="Succinate dehydrogenase/fumarate reductase flavoprotein, catalytic domain"/>
    <property type="match status" value="1"/>
</dbReference>